<feature type="chain" id="PRO_5029471603" evidence="1">
    <location>
        <begin position="18"/>
        <end position="166"/>
    </location>
</feature>
<keyword evidence="1" id="KW-0732">Signal</keyword>
<feature type="signal peptide" evidence="1">
    <location>
        <begin position="1"/>
        <end position="17"/>
    </location>
</feature>
<accession>A0A7J8G190</accession>
<comment type="caution">
    <text evidence="2">The sequence shown here is derived from an EMBL/GenBank/DDBJ whole genome shotgun (WGS) entry which is preliminary data.</text>
</comment>
<dbReference type="EMBL" id="JACASF010000010">
    <property type="protein sequence ID" value="KAF6453485.1"/>
    <property type="molecule type" value="Genomic_DNA"/>
</dbReference>
<organism evidence="2 3">
    <name type="scientific">Molossus molossus</name>
    <name type="common">Pallas' mastiff bat</name>
    <name type="synonym">Vespertilio molossus</name>
    <dbReference type="NCBI Taxonomy" id="27622"/>
    <lineage>
        <taxon>Eukaryota</taxon>
        <taxon>Metazoa</taxon>
        <taxon>Chordata</taxon>
        <taxon>Craniata</taxon>
        <taxon>Vertebrata</taxon>
        <taxon>Euteleostomi</taxon>
        <taxon>Mammalia</taxon>
        <taxon>Eutheria</taxon>
        <taxon>Laurasiatheria</taxon>
        <taxon>Chiroptera</taxon>
        <taxon>Yangochiroptera</taxon>
        <taxon>Molossidae</taxon>
        <taxon>Molossus</taxon>
    </lineage>
</organism>
<protein>
    <submittedName>
        <fullName evidence="2">POC1 centriolar protein B</fullName>
    </submittedName>
</protein>
<evidence type="ECO:0000256" key="1">
    <source>
        <dbReference type="SAM" id="SignalP"/>
    </source>
</evidence>
<reference evidence="2 3" key="1">
    <citation type="journal article" date="2020" name="Nature">
        <title>Six reference-quality genomes reveal evolution of bat adaptations.</title>
        <authorList>
            <person name="Jebb D."/>
            <person name="Huang Z."/>
            <person name="Pippel M."/>
            <person name="Hughes G.M."/>
            <person name="Lavrichenko K."/>
            <person name="Devanna P."/>
            <person name="Winkler S."/>
            <person name="Jermiin L.S."/>
            <person name="Skirmuntt E.C."/>
            <person name="Katzourakis A."/>
            <person name="Burkitt-Gray L."/>
            <person name="Ray D.A."/>
            <person name="Sullivan K.A.M."/>
            <person name="Roscito J.G."/>
            <person name="Kirilenko B.M."/>
            <person name="Davalos L.M."/>
            <person name="Corthals A.P."/>
            <person name="Power M.L."/>
            <person name="Jones G."/>
            <person name="Ransome R.D."/>
            <person name="Dechmann D.K.N."/>
            <person name="Locatelli A.G."/>
            <person name="Puechmaille S.J."/>
            <person name="Fedrigo O."/>
            <person name="Jarvis E.D."/>
            <person name="Hiller M."/>
            <person name="Vernes S.C."/>
            <person name="Myers E.W."/>
            <person name="Teeling E.C."/>
        </authorList>
    </citation>
    <scope>NUCLEOTIDE SEQUENCE [LARGE SCALE GENOMIC DNA]</scope>
    <source>
        <strain evidence="2">MMolMol1</strain>
        <tissue evidence="2">Muscle</tissue>
    </source>
</reference>
<keyword evidence="3" id="KW-1185">Reference proteome</keyword>
<evidence type="ECO:0000313" key="2">
    <source>
        <dbReference type="EMBL" id="KAF6453485.1"/>
    </source>
</evidence>
<dbReference type="Proteomes" id="UP000550707">
    <property type="component" value="Unassembled WGS sequence"/>
</dbReference>
<gene>
    <name evidence="2" type="ORF">HJG59_014505</name>
</gene>
<evidence type="ECO:0000313" key="3">
    <source>
        <dbReference type="Proteomes" id="UP000550707"/>
    </source>
</evidence>
<proteinExistence type="predicted"/>
<dbReference type="AlphaFoldDB" id="A0A7J8G190"/>
<name>A0A7J8G190_MOLMO</name>
<sequence>MMFILALFIILKRDTDHMSWTTELVSMGRPLCPHLLLVEVELLGCHGNRNFLRLPQEDETTETIFRTLPDKGEEMCKYFSNPSLMPSECAPTTLKKKAEDMSDLPSEGQRSIPLAVTEALEHIMEQLSVLTQTVSILEQRLTLTEDKLKDCLENQQKLCSAIQQKS</sequence>